<dbReference type="AlphaFoldDB" id="A0AAV5KE72"/>
<sequence length="162" mass="18015">MLCMASQQPKGFLCNGNVKVNVGLPPDAVFNMVTDPGNRLFNSIKVINCPTSKVLFSKGQRLVLEYEQSSYTECPVLEKFKLIKNQVLPRFEGCWKVAIDPLFVDEETCFPTEPKTLADYYSCTNGEGRIGSMVELTRPAVPLAFLAGGCGEVAPTPWRWRC</sequence>
<evidence type="ECO:0000313" key="2">
    <source>
        <dbReference type="EMBL" id="GKV22890.1"/>
    </source>
</evidence>
<evidence type="ECO:0000259" key="1">
    <source>
        <dbReference type="Pfam" id="PF02713"/>
    </source>
</evidence>
<evidence type="ECO:0000313" key="3">
    <source>
        <dbReference type="Proteomes" id="UP001054252"/>
    </source>
</evidence>
<gene>
    <name evidence="2" type="ORF">SLEP1_g32705</name>
</gene>
<accession>A0AAV5KE72</accession>
<proteinExistence type="predicted"/>
<dbReference type="Pfam" id="PF02713">
    <property type="entry name" value="DUF220"/>
    <property type="match status" value="1"/>
</dbReference>
<dbReference type="EMBL" id="BPVZ01000061">
    <property type="protein sequence ID" value="GKV22890.1"/>
    <property type="molecule type" value="Genomic_DNA"/>
</dbReference>
<feature type="domain" description="DUF220" evidence="1">
    <location>
        <begin position="78"/>
        <end position="132"/>
    </location>
</feature>
<dbReference type="PANTHER" id="PTHR31385:SF1">
    <property type="entry name" value="PUTATIVE (DUF220)-RELATED"/>
    <property type="match status" value="1"/>
</dbReference>
<dbReference type="InterPro" id="IPR003863">
    <property type="entry name" value="DUF220"/>
</dbReference>
<reference evidence="2 3" key="1">
    <citation type="journal article" date="2021" name="Commun. Biol.">
        <title>The genome of Shorea leprosula (Dipterocarpaceae) highlights the ecological relevance of drought in aseasonal tropical rainforests.</title>
        <authorList>
            <person name="Ng K.K.S."/>
            <person name="Kobayashi M.J."/>
            <person name="Fawcett J.A."/>
            <person name="Hatakeyama M."/>
            <person name="Paape T."/>
            <person name="Ng C.H."/>
            <person name="Ang C.C."/>
            <person name="Tnah L.H."/>
            <person name="Lee C.T."/>
            <person name="Nishiyama T."/>
            <person name="Sese J."/>
            <person name="O'Brien M.J."/>
            <person name="Copetti D."/>
            <person name="Mohd Noor M.I."/>
            <person name="Ong R.C."/>
            <person name="Putra M."/>
            <person name="Sireger I.Z."/>
            <person name="Indrioko S."/>
            <person name="Kosugi Y."/>
            <person name="Izuno A."/>
            <person name="Isagi Y."/>
            <person name="Lee S.L."/>
            <person name="Shimizu K.K."/>
        </authorList>
    </citation>
    <scope>NUCLEOTIDE SEQUENCE [LARGE SCALE GENOMIC DNA]</scope>
    <source>
        <strain evidence="2">214</strain>
    </source>
</reference>
<comment type="caution">
    <text evidence="2">The sequence shown here is derived from an EMBL/GenBank/DDBJ whole genome shotgun (WGS) entry which is preliminary data.</text>
</comment>
<organism evidence="2 3">
    <name type="scientific">Rubroshorea leprosula</name>
    <dbReference type="NCBI Taxonomy" id="152421"/>
    <lineage>
        <taxon>Eukaryota</taxon>
        <taxon>Viridiplantae</taxon>
        <taxon>Streptophyta</taxon>
        <taxon>Embryophyta</taxon>
        <taxon>Tracheophyta</taxon>
        <taxon>Spermatophyta</taxon>
        <taxon>Magnoliopsida</taxon>
        <taxon>eudicotyledons</taxon>
        <taxon>Gunneridae</taxon>
        <taxon>Pentapetalae</taxon>
        <taxon>rosids</taxon>
        <taxon>malvids</taxon>
        <taxon>Malvales</taxon>
        <taxon>Dipterocarpaceae</taxon>
        <taxon>Rubroshorea</taxon>
    </lineage>
</organism>
<keyword evidence="3" id="KW-1185">Reference proteome</keyword>
<dbReference type="PANTHER" id="PTHR31385">
    <property type="entry name" value="PUTATIVE (DUF220)-RELATED"/>
    <property type="match status" value="1"/>
</dbReference>
<name>A0AAV5KE72_9ROSI</name>
<dbReference type="Proteomes" id="UP001054252">
    <property type="component" value="Unassembled WGS sequence"/>
</dbReference>
<protein>
    <recommendedName>
        <fullName evidence="1">DUF220 domain-containing protein</fullName>
    </recommendedName>
</protein>